<name>A4BX37_9FLAO</name>
<dbReference type="eggNOG" id="COG0456">
    <property type="taxonomic scope" value="Bacteria"/>
</dbReference>
<evidence type="ECO:0000259" key="3">
    <source>
        <dbReference type="PROSITE" id="PS51186"/>
    </source>
</evidence>
<dbReference type="SUPFAM" id="SSF55729">
    <property type="entry name" value="Acyl-CoA N-acyltransferases (Nat)"/>
    <property type="match status" value="1"/>
</dbReference>
<dbReference type="InterPro" id="IPR000182">
    <property type="entry name" value="GNAT_dom"/>
</dbReference>
<dbReference type="InterPro" id="IPR016181">
    <property type="entry name" value="Acyl_CoA_acyltransferase"/>
</dbReference>
<evidence type="ECO:0000313" key="5">
    <source>
        <dbReference type="Proteomes" id="UP000003053"/>
    </source>
</evidence>
<keyword evidence="5" id="KW-1185">Reference proteome</keyword>
<dbReference type="Proteomes" id="UP000003053">
    <property type="component" value="Unassembled WGS sequence"/>
</dbReference>
<proteinExistence type="predicted"/>
<protein>
    <submittedName>
        <fullName evidence="4">Ribosomal-protein-alanine acetyltransferase</fullName>
    </submittedName>
</protein>
<dbReference type="RefSeq" id="WP_004569326.1">
    <property type="nucleotide sequence ID" value="NZ_CH724148.1"/>
</dbReference>
<accession>A4BX37</accession>
<dbReference type="PANTHER" id="PTHR43877:SF2">
    <property type="entry name" value="AMINOALKYLPHOSPHONATE N-ACETYLTRANSFERASE-RELATED"/>
    <property type="match status" value="1"/>
</dbReference>
<keyword evidence="1 4" id="KW-0808">Transferase</keyword>
<dbReference type="AlphaFoldDB" id="A4BX37"/>
<evidence type="ECO:0000256" key="2">
    <source>
        <dbReference type="ARBA" id="ARBA00023315"/>
    </source>
</evidence>
<dbReference type="Pfam" id="PF00583">
    <property type="entry name" value="Acetyltransf_1"/>
    <property type="match status" value="1"/>
</dbReference>
<comment type="caution">
    <text evidence="4">The sequence shown here is derived from an EMBL/GenBank/DDBJ whole genome shotgun (WGS) entry which is preliminary data.</text>
</comment>
<evidence type="ECO:0000256" key="1">
    <source>
        <dbReference type="ARBA" id="ARBA00022679"/>
    </source>
</evidence>
<reference evidence="4 5" key="1">
    <citation type="submission" date="2006-02" db="EMBL/GenBank/DDBJ databases">
        <authorList>
            <person name="Murray A."/>
            <person name="Staley J."/>
            <person name="Ferriera S."/>
            <person name="Johnson J."/>
            <person name="Kravitz S."/>
            <person name="Halpern A."/>
            <person name="Remington K."/>
            <person name="Beeson K."/>
            <person name="Tran B."/>
            <person name="Rogers Y.-H."/>
            <person name="Friedman R."/>
            <person name="Venter J.C."/>
        </authorList>
    </citation>
    <scope>NUCLEOTIDE SEQUENCE [LARGE SCALE GENOMIC DNA]</scope>
    <source>
        <strain evidence="4 5">23-P</strain>
    </source>
</reference>
<gene>
    <name evidence="4" type="ORF">PI23P_03502</name>
</gene>
<dbReference type="EMBL" id="AAOG01000001">
    <property type="protein sequence ID" value="EAR13528.1"/>
    <property type="molecule type" value="Genomic_DNA"/>
</dbReference>
<feature type="domain" description="N-acetyltransferase" evidence="3">
    <location>
        <begin position="4"/>
        <end position="153"/>
    </location>
</feature>
<dbReference type="GO" id="GO:0016747">
    <property type="term" value="F:acyltransferase activity, transferring groups other than amino-acyl groups"/>
    <property type="evidence" value="ECO:0007669"/>
    <property type="project" value="InterPro"/>
</dbReference>
<evidence type="ECO:0000313" key="4">
    <source>
        <dbReference type="EMBL" id="EAR13528.1"/>
    </source>
</evidence>
<dbReference type="STRING" id="313594.PI23P_03502"/>
<sequence>MNQISLRTTQLSDIETLLEFEQGVVAAEKPLDTFLGDGTLYYYNIPQLINDKNTHFLVALVGEELVGCGYLKIKKSQTYHKNPKHGYVGFIFVKPSFRGRKVSTFVLESLREWGTEKGLKELRLDVYSNNSAAIKPYERFGFQRSLVNMRIDI</sequence>
<dbReference type="CDD" id="cd04301">
    <property type="entry name" value="NAT_SF"/>
    <property type="match status" value="1"/>
</dbReference>
<dbReference type="PANTHER" id="PTHR43877">
    <property type="entry name" value="AMINOALKYLPHOSPHONATE N-ACETYLTRANSFERASE-RELATED-RELATED"/>
    <property type="match status" value="1"/>
</dbReference>
<dbReference type="OrthoDB" id="1450704at2"/>
<dbReference type="PROSITE" id="PS51186">
    <property type="entry name" value="GNAT"/>
    <property type="match status" value="1"/>
</dbReference>
<keyword evidence="2" id="KW-0012">Acyltransferase</keyword>
<organism evidence="4 5">
    <name type="scientific">Polaribacter irgensii 23-P</name>
    <dbReference type="NCBI Taxonomy" id="313594"/>
    <lineage>
        <taxon>Bacteria</taxon>
        <taxon>Pseudomonadati</taxon>
        <taxon>Bacteroidota</taxon>
        <taxon>Flavobacteriia</taxon>
        <taxon>Flavobacteriales</taxon>
        <taxon>Flavobacteriaceae</taxon>
    </lineage>
</organism>
<dbReference type="Gene3D" id="3.40.630.30">
    <property type="match status" value="1"/>
</dbReference>
<dbReference type="HOGENOM" id="CLU_013985_36_3_10"/>
<dbReference type="InterPro" id="IPR050832">
    <property type="entry name" value="Bact_Acetyltransf"/>
</dbReference>